<gene>
    <name evidence="1" type="ORF">S12H4_55002</name>
</gene>
<dbReference type="AlphaFoldDB" id="X1VZN7"/>
<accession>X1VZN7</accession>
<feature type="non-terminal residue" evidence="1">
    <location>
        <position position="1"/>
    </location>
</feature>
<comment type="caution">
    <text evidence="1">The sequence shown here is derived from an EMBL/GenBank/DDBJ whole genome shotgun (WGS) entry which is preliminary data.</text>
</comment>
<protein>
    <submittedName>
        <fullName evidence="1">Uncharacterized protein</fullName>
    </submittedName>
</protein>
<reference evidence="1" key="1">
    <citation type="journal article" date="2014" name="Front. Microbiol.">
        <title>High frequency of phylogenetically diverse reductive dehalogenase-homologous genes in deep subseafloor sedimentary metagenomes.</title>
        <authorList>
            <person name="Kawai M."/>
            <person name="Futagami T."/>
            <person name="Toyoda A."/>
            <person name="Takaki Y."/>
            <person name="Nishi S."/>
            <person name="Hori S."/>
            <person name="Arai W."/>
            <person name="Tsubouchi T."/>
            <person name="Morono Y."/>
            <person name="Uchiyama I."/>
            <person name="Ito T."/>
            <person name="Fujiyama A."/>
            <person name="Inagaki F."/>
            <person name="Takami H."/>
        </authorList>
    </citation>
    <scope>NUCLEOTIDE SEQUENCE</scope>
    <source>
        <strain evidence="1">Expedition CK06-06</strain>
    </source>
</reference>
<dbReference type="EMBL" id="BARW01035230">
    <property type="protein sequence ID" value="GAJ18775.1"/>
    <property type="molecule type" value="Genomic_DNA"/>
</dbReference>
<sequence length="73" mass="7927">GEGPVWAHPRGLSTGFGAGHVEFVKVDKEVIEIAGNFGAAPGDAQRDERDLFTAAMFDLLAGRDQVMDQYFFP</sequence>
<organism evidence="1">
    <name type="scientific">marine sediment metagenome</name>
    <dbReference type="NCBI Taxonomy" id="412755"/>
    <lineage>
        <taxon>unclassified sequences</taxon>
        <taxon>metagenomes</taxon>
        <taxon>ecological metagenomes</taxon>
    </lineage>
</organism>
<name>X1VZN7_9ZZZZ</name>
<proteinExistence type="predicted"/>
<evidence type="ECO:0000313" key="1">
    <source>
        <dbReference type="EMBL" id="GAJ18775.1"/>
    </source>
</evidence>